<dbReference type="InterPro" id="IPR005378">
    <property type="entry name" value="Vps35"/>
</dbReference>
<evidence type="ECO:0000256" key="8">
    <source>
        <dbReference type="ARBA" id="ARBA00023034"/>
    </source>
</evidence>
<evidence type="ECO:0000256" key="4">
    <source>
        <dbReference type="ARBA" id="ARBA00006536"/>
    </source>
</evidence>
<dbReference type="GO" id="GO:0005770">
    <property type="term" value="C:late endosome"/>
    <property type="evidence" value="ECO:0007669"/>
    <property type="project" value="TreeGrafter"/>
</dbReference>
<reference evidence="12 13" key="1">
    <citation type="submission" date="2022-09" db="EMBL/GenBank/DDBJ databases">
        <authorList>
            <person name="Palmer J.M."/>
        </authorList>
    </citation>
    <scope>NUCLEOTIDE SEQUENCE [LARGE SCALE GENOMIC DNA]</scope>
    <source>
        <strain evidence="12 13">DSM 7382</strain>
    </source>
</reference>
<name>A0AAW0G432_9APHY</name>
<dbReference type="Gene3D" id="1.25.40.660">
    <property type="entry name" value="Vacuolar protein sorting-associated protein 35, helical subcomplex Vps35-C"/>
    <property type="match status" value="1"/>
</dbReference>
<organism evidence="12 13">
    <name type="scientific">Cerrena zonata</name>
    <dbReference type="NCBI Taxonomy" id="2478898"/>
    <lineage>
        <taxon>Eukaryota</taxon>
        <taxon>Fungi</taxon>
        <taxon>Dikarya</taxon>
        <taxon>Basidiomycota</taxon>
        <taxon>Agaricomycotina</taxon>
        <taxon>Agaricomycetes</taxon>
        <taxon>Polyporales</taxon>
        <taxon>Cerrenaceae</taxon>
        <taxon>Cerrena</taxon>
    </lineage>
</organism>
<keyword evidence="7 10" id="KW-0653">Protein transport</keyword>
<gene>
    <name evidence="12" type="ORF">QCA50_008441</name>
</gene>
<keyword evidence="5 10" id="KW-0813">Transport</keyword>
<proteinExistence type="inferred from homology"/>
<comment type="similarity">
    <text evidence="4 10">Belongs to the VPS35 family.</text>
</comment>
<evidence type="ECO:0000256" key="10">
    <source>
        <dbReference type="PIRNR" id="PIRNR009375"/>
    </source>
</evidence>
<evidence type="ECO:0000256" key="5">
    <source>
        <dbReference type="ARBA" id="ARBA00022448"/>
    </source>
</evidence>
<dbReference type="InterPro" id="IPR042491">
    <property type="entry name" value="Vps35_C"/>
</dbReference>
<feature type="region of interest" description="Disordered" evidence="11">
    <location>
        <begin position="307"/>
        <end position="364"/>
    </location>
</feature>
<dbReference type="AlphaFoldDB" id="A0AAW0G432"/>
<comment type="caution">
    <text evidence="12">The sequence shown here is derived from an EMBL/GenBank/DDBJ whole genome shotgun (WGS) entry which is preliminary data.</text>
</comment>
<dbReference type="PIRSF" id="PIRSF009375">
    <property type="entry name" value="Retromer_Vps35"/>
    <property type="match status" value="1"/>
</dbReference>
<feature type="compositionally biased region" description="Basic and acidic residues" evidence="11">
    <location>
        <begin position="793"/>
        <end position="806"/>
    </location>
</feature>
<evidence type="ECO:0000256" key="1">
    <source>
        <dbReference type="ARBA" id="ARBA00004170"/>
    </source>
</evidence>
<feature type="region of interest" description="Disordered" evidence="11">
    <location>
        <begin position="793"/>
        <end position="825"/>
    </location>
</feature>
<comment type="subcellular location">
    <subcellularLocation>
        <location evidence="3">Cytoplasm</location>
    </subcellularLocation>
    <subcellularLocation>
        <location evidence="2">Golgi apparatus membrane</location>
    </subcellularLocation>
    <subcellularLocation>
        <location evidence="1">Membrane</location>
        <topology evidence="1">Peripheral membrane protein</topology>
    </subcellularLocation>
</comment>
<dbReference type="GO" id="GO:0006886">
    <property type="term" value="P:intracellular protein transport"/>
    <property type="evidence" value="ECO:0007669"/>
    <property type="project" value="TreeGrafter"/>
</dbReference>
<comment type="function">
    <text evidence="10">Plays a role in vesicular protein sorting.</text>
</comment>
<dbReference type="EMBL" id="JASBNA010000011">
    <property type="protein sequence ID" value="KAK7688071.1"/>
    <property type="molecule type" value="Genomic_DNA"/>
</dbReference>
<evidence type="ECO:0000256" key="9">
    <source>
        <dbReference type="ARBA" id="ARBA00023136"/>
    </source>
</evidence>
<evidence type="ECO:0000256" key="7">
    <source>
        <dbReference type="ARBA" id="ARBA00022927"/>
    </source>
</evidence>
<dbReference type="GO" id="GO:0000139">
    <property type="term" value="C:Golgi membrane"/>
    <property type="evidence" value="ECO:0007669"/>
    <property type="project" value="UniProtKB-SubCell"/>
</dbReference>
<evidence type="ECO:0000313" key="13">
    <source>
        <dbReference type="Proteomes" id="UP001385951"/>
    </source>
</evidence>
<dbReference type="FunFam" id="1.25.40.660:FF:000003">
    <property type="entry name" value="Vacuolar protein sorting-associated protein 35"/>
    <property type="match status" value="1"/>
</dbReference>
<dbReference type="Pfam" id="PF03635">
    <property type="entry name" value="Vps35"/>
    <property type="match status" value="1"/>
</dbReference>
<feature type="compositionally biased region" description="Polar residues" evidence="11">
    <location>
        <begin position="332"/>
        <end position="356"/>
    </location>
</feature>
<sequence length="937" mass="104867">MAAPPQPEEGKLLSESLSTVKIQVSQMKRHLELDQLMDALKSASLMLAELRTSSLSPKQYYELYMAVFDALRHLSNYLYDAHTQGRHHLADLYELVQYAGNIVPRLYLMITVGSVYMSIPEAPVKEIMKDMMEMSRGVLHPIRGLFLRHYLSGQTRDHLPVGTDDGPQGNLTDSIQFVLTNFVEMNKLWVRLQHQGHSRDREKREMERKELRILVGTNLVRLSQLDGVDLELYQTIILPSVLQQVVSCKDVIAQEYLMEVVIQVFTDEFHLHTLGPFLSATAQLHPKVNIKQIVIALIDRLASYAAREAESEDPDETKRQEEAAAKRLAEKVQSQRARLRQNGSTNGTMTPSTEATSGEWGSAPQSPIIEKIASEVPSLNGVAEEATADAEKTDKGKEKAPPAKKFRGIPEDVKLFEVFWHQVVELIKARPDLSIQDITALLVSLTNLSLSCYPDRLEYVDQVLGFASDKVKEFSTSPDLHSPQTTANLAALLLAPVNSYQSVLTLLALQQYIPLLNQQPFSTRRSLAQGLVSSVLKNETIIEAPEDVDGILELCSVLIKDQNDGAPPASAHGGLGSRTSMSERRPGIGGPHEREDLAEEQGWIARMVHLFRAESLDIQFELLQTARRHFETGGERMRYTYPALITASIKLCRRYKNREHVEDDWQTKASNILKFIRQLTSILATQVEAPSIALRLFLLAAQISDECGFEDLTYDLYVQAFSVYEESISESRAQLQAITLIIGTLQGAKVFGVDNYDTLITKAALHGAKLLKKPHQALAVNLASHLWWQESSKEEEAAQDEKETEKPPVPAEDGEETEKAYPHQDSKRVLECLQKALRIANSATEEIVTVQLYCDTLDQYLYYLDRGAPAVTPKFVNSLVELITSSIDNISSPDVHPSQRAPPGLLEGVQTPEMINRHFRNTLSYIQTMKAATSESA</sequence>
<feature type="region of interest" description="Disordered" evidence="11">
    <location>
        <begin position="565"/>
        <end position="594"/>
    </location>
</feature>
<feature type="compositionally biased region" description="Basic and acidic residues" evidence="11">
    <location>
        <begin position="316"/>
        <end position="330"/>
    </location>
</feature>
<evidence type="ECO:0000256" key="11">
    <source>
        <dbReference type="SAM" id="MobiDB-lite"/>
    </source>
</evidence>
<dbReference type="PANTHER" id="PTHR11099">
    <property type="entry name" value="VACUOLAR SORTING PROTEIN 35"/>
    <property type="match status" value="1"/>
</dbReference>
<evidence type="ECO:0000313" key="12">
    <source>
        <dbReference type="EMBL" id="KAK7688071.1"/>
    </source>
</evidence>
<feature type="compositionally biased region" description="Basic and acidic residues" evidence="11">
    <location>
        <begin position="581"/>
        <end position="594"/>
    </location>
</feature>
<keyword evidence="8" id="KW-0333">Golgi apparatus</keyword>
<dbReference type="GO" id="GO:0042147">
    <property type="term" value="P:retrograde transport, endosome to Golgi"/>
    <property type="evidence" value="ECO:0007669"/>
    <property type="project" value="InterPro"/>
</dbReference>
<feature type="region of interest" description="Disordered" evidence="11">
    <location>
        <begin position="385"/>
        <end position="404"/>
    </location>
</feature>
<dbReference type="PANTHER" id="PTHR11099:SF0">
    <property type="entry name" value="VACUOLAR PROTEIN SORTING-ASSOCIATED PROTEIN 35"/>
    <property type="match status" value="1"/>
</dbReference>
<dbReference type="GO" id="GO:0030906">
    <property type="term" value="C:retromer, cargo-selective complex"/>
    <property type="evidence" value="ECO:0007669"/>
    <property type="project" value="InterPro"/>
</dbReference>
<keyword evidence="9" id="KW-0472">Membrane</keyword>
<feature type="compositionally biased region" description="Basic and acidic residues" evidence="11">
    <location>
        <begin position="389"/>
        <end position="401"/>
    </location>
</feature>
<dbReference type="GO" id="GO:0005829">
    <property type="term" value="C:cytosol"/>
    <property type="evidence" value="ECO:0007669"/>
    <property type="project" value="GOC"/>
</dbReference>
<dbReference type="Proteomes" id="UP001385951">
    <property type="component" value="Unassembled WGS sequence"/>
</dbReference>
<protein>
    <recommendedName>
        <fullName evidence="10">Vacuolar protein sorting-associated protein 35</fullName>
    </recommendedName>
</protein>
<keyword evidence="13" id="KW-1185">Reference proteome</keyword>
<evidence type="ECO:0000256" key="2">
    <source>
        <dbReference type="ARBA" id="ARBA00004394"/>
    </source>
</evidence>
<keyword evidence="6" id="KW-0963">Cytoplasm</keyword>
<evidence type="ECO:0000256" key="3">
    <source>
        <dbReference type="ARBA" id="ARBA00004496"/>
    </source>
</evidence>
<evidence type="ECO:0000256" key="6">
    <source>
        <dbReference type="ARBA" id="ARBA00022490"/>
    </source>
</evidence>
<accession>A0AAW0G432</accession>